<evidence type="ECO:0000313" key="5">
    <source>
        <dbReference type="Proteomes" id="UP000783588"/>
    </source>
</evidence>
<keyword evidence="2" id="KW-0472">Membrane</keyword>
<gene>
    <name evidence="4" type="ORF">KQI75_01710</name>
</gene>
<reference evidence="4 5" key="1">
    <citation type="submission" date="2021-06" db="EMBL/GenBank/DDBJ databases">
        <authorList>
            <person name="Sun Q."/>
            <person name="Li D."/>
        </authorList>
    </citation>
    <scope>NUCLEOTIDE SEQUENCE [LARGE SCALE GENOMIC DNA]</scope>
    <source>
        <strain evidence="4 5">MSJd-7</strain>
    </source>
</reference>
<accession>A0ABS6ER79</accession>
<dbReference type="Proteomes" id="UP000783588">
    <property type="component" value="Unassembled WGS sequence"/>
</dbReference>
<dbReference type="RefSeq" id="WP_216468957.1">
    <property type="nucleotide sequence ID" value="NZ_JAHLQI010000001.1"/>
</dbReference>
<evidence type="ECO:0000259" key="3">
    <source>
        <dbReference type="Pfam" id="PF13240"/>
    </source>
</evidence>
<proteinExistence type="predicted"/>
<feature type="transmembrane region" description="Helical" evidence="2">
    <location>
        <begin position="167"/>
        <end position="187"/>
    </location>
</feature>
<protein>
    <submittedName>
        <fullName evidence="4">Zinc ribbon domain-containing protein</fullName>
    </submittedName>
</protein>
<feature type="compositionally biased region" description="Basic and acidic residues" evidence="1">
    <location>
        <begin position="86"/>
        <end position="95"/>
    </location>
</feature>
<keyword evidence="5" id="KW-1185">Reference proteome</keyword>
<feature type="transmembrane region" description="Helical" evidence="2">
    <location>
        <begin position="133"/>
        <end position="155"/>
    </location>
</feature>
<keyword evidence="2" id="KW-0812">Transmembrane</keyword>
<dbReference type="InterPro" id="IPR026870">
    <property type="entry name" value="Zinc_ribbon_dom"/>
</dbReference>
<feature type="region of interest" description="Disordered" evidence="1">
    <location>
        <begin position="83"/>
        <end position="102"/>
    </location>
</feature>
<keyword evidence="2" id="KW-1133">Transmembrane helix</keyword>
<feature type="transmembrane region" description="Helical" evidence="2">
    <location>
        <begin position="192"/>
        <end position="209"/>
    </location>
</feature>
<name>A0ABS6ER79_9FIRM</name>
<comment type="caution">
    <text evidence="4">The sequence shown here is derived from an EMBL/GenBank/DDBJ whole genome shotgun (WGS) entry which is preliminary data.</text>
</comment>
<dbReference type="Pfam" id="PF13240">
    <property type="entry name" value="Zn_Ribbon_1"/>
    <property type="match status" value="1"/>
</dbReference>
<sequence>MRTGSKFCMYCGQAISEDAKFCPLCGKSQKIDRPEEIEKPVSAAVQEKAETMTYTIKNTLADVSQKVQDTDFADKAKSTAHTAKATWDRAGETKKKTERKKKSHLFEETTFEGRDAAQEFLDKNAATMKRSKLGLQVAVIASIFGVFCLMLAFDVVSIDLPIPIENAMLLICLGASLVSYVMAGGILKSIRYSFRIAIVGWCIIPIFPIDLCIGLMALMLSILAFIFVPIVSVGINYVQTKKDIEDAELFIRILQQSGSL</sequence>
<evidence type="ECO:0000256" key="1">
    <source>
        <dbReference type="SAM" id="MobiDB-lite"/>
    </source>
</evidence>
<dbReference type="EMBL" id="JAHLQI010000001">
    <property type="protein sequence ID" value="MBU5489355.1"/>
    <property type="molecule type" value="Genomic_DNA"/>
</dbReference>
<evidence type="ECO:0000313" key="4">
    <source>
        <dbReference type="EMBL" id="MBU5489355.1"/>
    </source>
</evidence>
<organism evidence="4 5">
    <name type="scientific">Butyricicoccus intestinisimiae</name>
    <dbReference type="NCBI Taxonomy" id="2841509"/>
    <lineage>
        <taxon>Bacteria</taxon>
        <taxon>Bacillati</taxon>
        <taxon>Bacillota</taxon>
        <taxon>Clostridia</taxon>
        <taxon>Eubacteriales</taxon>
        <taxon>Butyricicoccaceae</taxon>
        <taxon>Butyricicoccus</taxon>
    </lineage>
</organism>
<evidence type="ECO:0000256" key="2">
    <source>
        <dbReference type="SAM" id="Phobius"/>
    </source>
</evidence>
<feature type="transmembrane region" description="Helical" evidence="2">
    <location>
        <begin position="215"/>
        <end position="238"/>
    </location>
</feature>
<feature type="domain" description="Zinc-ribbon" evidence="3">
    <location>
        <begin position="7"/>
        <end position="28"/>
    </location>
</feature>